<dbReference type="InterPro" id="IPR003020">
    <property type="entry name" value="HCO3_transpt_euk"/>
</dbReference>
<feature type="domain" description="Bicarbonate transporter-like transmembrane" evidence="7">
    <location>
        <begin position="166"/>
        <end position="279"/>
    </location>
</feature>
<protein>
    <submittedName>
        <fullName evidence="9">HCO3_cotransp domain-containing protein</fullName>
    </submittedName>
</protein>
<feature type="compositionally biased region" description="Basic residues" evidence="5">
    <location>
        <begin position="473"/>
        <end position="483"/>
    </location>
</feature>
<keyword evidence="2 6" id="KW-0812">Transmembrane</keyword>
<dbReference type="Pfam" id="PF00955">
    <property type="entry name" value="HCO3_cotransp"/>
    <property type="match status" value="2"/>
</dbReference>
<dbReference type="GO" id="GO:0005452">
    <property type="term" value="F:solute:inorganic anion antiporter activity"/>
    <property type="evidence" value="ECO:0007669"/>
    <property type="project" value="InterPro"/>
</dbReference>
<evidence type="ECO:0000313" key="8">
    <source>
        <dbReference type="Proteomes" id="UP000095281"/>
    </source>
</evidence>
<name>A0A1I8B7G0_MELHA</name>
<feature type="transmembrane region" description="Helical" evidence="6">
    <location>
        <begin position="154"/>
        <end position="172"/>
    </location>
</feature>
<feature type="transmembrane region" description="Helical" evidence="6">
    <location>
        <begin position="63"/>
        <end position="87"/>
    </location>
</feature>
<dbReference type="GO" id="GO:0006820">
    <property type="term" value="P:monoatomic anion transport"/>
    <property type="evidence" value="ECO:0007669"/>
    <property type="project" value="InterPro"/>
</dbReference>
<keyword evidence="3 6" id="KW-1133">Transmembrane helix</keyword>
<feature type="region of interest" description="Disordered" evidence="5">
    <location>
        <begin position="459"/>
        <end position="559"/>
    </location>
</feature>
<evidence type="ECO:0000256" key="5">
    <source>
        <dbReference type="SAM" id="MobiDB-lite"/>
    </source>
</evidence>
<dbReference type="PANTHER" id="PTHR11453:SF36">
    <property type="entry name" value="ANION EXCHANGE PROTEIN"/>
    <property type="match status" value="1"/>
</dbReference>
<evidence type="ECO:0000256" key="6">
    <source>
        <dbReference type="SAM" id="Phobius"/>
    </source>
</evidence>
<evidence type="ECO:0000259" key="7">
    <source>
        <dbReference type="Pfam" id="PF00955"/>
    </source>
</evidence>
<dbReference type="GO" id="GO:0008510">
    <property type="term" value="F:sodium:bicarbonate symporter activity"/>
    <property type="evidence" value="ECO:0007669"/>
    <property type="project" value="TreeGrafter"/>
</dbReference>
<comment type="subcellular location">
    <subcellularLocation>
        <location evidence="1">Membrane</location>
        <topology evidence="1">Multi-pass membrane protein</topology>
    </subcellularLocation>
</comment>
<dbReference type="AlphaFoldDB" id="A0A1I8B7G0"/>
<organism evidence="8 9">
    <name type="scientific">Meloidogyne hapla</name>
    <name type="common">Root-knot nematode worm</name>
    <dbReference type="NCBI Taxonomy" id="6305"/>
    <lineage>
        <taxon>Eukaryota</taxon>
        <taxon>Metazoa</taxon>
        <taxon>Ecdysozoa</taxon>
        <taxon>Nematoda</taxon>
        <taxon>Chromadorea</taxon>
        <taxon>Rhabditida</taxon>
        <taxon>Tylenchina</taxon>
        <taxon>Tylenchomorpha</taxon>
        <taxon>Tylenchoidea</taxon>
        <taxon>Meloidogynidae</taxon>
        <taxon>Meloidogyninae</taxon>
        <taxon>Meloidogyne</taxon>
    </lineage>
</organism>
<evidence type="ECO:0000313" key="9">
    <source>
        <dbReference type="WBParaSite" id="MhA1_Contig1534.frz3.gene7"/>
    </source>
</evidence>
<feature type="region of interest" description="Disordered" evidence="5">
    <location>
        <begin position="433"/>
        <end position="452"/>
    </location>
</feature>
<evidence type="ECO:0000256" key="4">
    <source>
        <dbReference type="ARBA" id="ARBA00023136"/>
    </source>
</evidence>
<feature type="domain" description="Bicarbonate transporter-like transmembrane" evidence="7">
    <location>
        <begin position="2"/>
        <end position="143"/>
    </location>
</feature>
<dbReference type="GO" id="GO:0051453">
    <property type="term" value="P:regulation of intracellular pH"/>
    <property type="evidence" value="ECO:0007669"/>
    <property type="project" value="TreeGrafter"/>
</dbReference>
<dbReference type="GO" id="GO:0005886">
    <property type="term" value="C:plasma membrane"/>
    <property type="evidence" value="ECO:0007669"/>
    <property type="project" value="TreeGrafter"/>
</dbReference>
<feature type="transmembrane region" description="Helical" evidence="6">
    <location>
        <begin position="123"/>
        <end position="142"/>
    </location>
</feature>
<sequence length="559" mass="62833">MPSSIRPTMDRAWLVDATNIEDYTVALIAAFPALFYTILLVMDQQITAVIVNRKDNKLRKGCGYHLDLLIVAFLILICSFLGLPFYVAATVLSVMHVEQYVDCIVPGEPQKFLGVKLVIEQRLTAVFAHALIGCSVFLTPLVKASLKNNFQKQGHFLFPFLLIPYTFQNVPVPVLTGIFFYMGVISLLGQQFVQRLALLFMPVKYQPDYIWLRSVPIKRVYTFTCIQLLSIAALLAMKYSSSMLSMMFPMMLILTVLLRMFLLQRLFTRREIKALDDELPSFRDVIRPMKIFRPTKYQKKQTKINGGAEDEVLAKGKQGDDEYIEKAIPRSNQEDGEIVDSFPQHLPHLSVQESAEANGGEFLDYARIILFFSFKKTEPTLKSVVINVHAEKEPRVVNLSLRQTLPSDRRSSLVEPSEPATLERIITTKTARLRDSERRAAKTAREGLSQREKALIRAVAASTARSLRDVSKKSKKSSKRSSKKSSSSSSSESSSTSSSSSSSSSSGRSSRSRSSRRTSGSSRRSSARSSRSSRRSSRSDTSLRRSSGRSRSSRSSRRK</sequence>
<dbReference type="WBParaSite" id="MhA1_Contig1534.frz3.gene7">
    <property type="protein sequence ID" value="MhA1_Contig1534.frz3.gene7"/>
    <property type="gene ID" value="MhA1_Contig1534.frz3.gene7"/>
</dbReference>
<evidence type="ECO:0000256" key="2">
    <source>
        <dbReference type="ARBA" id="ARBA00022692"/>
    </source>
</evidence>
<accession>A0A1I8B7G0</accession>
<feature type="compositionally biased region" description="Basic residues" evidence="5">
    <location>
        <begin position="546"/>
        <end position="559"/>
    </location>
</feature>
<feature type="transmembrane region" description="Helical" evidence="6">
    <location>
        <begin position="178"/>
        <end position="200"/>
    </location>
</feature>
<evidence type="ECO:0000256" key="3">
    <source>
        <dbReference type="ARBA" id="ARBA00022989"/>
    </source>
</evidence>
<feature type="compositionally biased region" description="Low complexity" evidence="5">
    <location>
        <begin position="484"/>
        <end position="509"/>
    </location>
</feature>
<feature type="transmembrane region" description="Helical" evidence="6">
    <location>
        <begin position="220"/>
        <end position="237"/>
    </location>
</feature>
<evidence type="ECO:0000256" key="1">
    <source>
        <dbReference type="ARBA" id="ARBA00004141"/>
    </source>
</evidence>
<dbReference type="Proteomes" id="UP000095281">
    <property type="component" value="Unplaced"/>
</dbReference>
<dbReference type="PANTHER" id="PTHR11453">
    <property type="entry name" value="ANION EXCHANGE PROTEIN"/>
    <property type="match status" value="1"/>
</dbReference>
<feature type="transmembrane region" description="Helical" evidence="6">
    <location>
        <begin position="243"/>
        <end position="263"/>
    </location>
</feature>
<keyword evidence="8" id="KW-1185">Reference proteome</keyword>
<proteinExistence type="predicted"/>
<keyword evidence="4 6" id="KW-0472">Membrane</keyword>
<feature type="transmembrane region" description="Helical" evidence="6">
    <location>
        <begin position="23"/>
        <end position="42"/>
    </location>
</feature>
<dbReference type="InterPro" id="IPR011531">
    <property type="entry name" value="HCO3_transpt-like_TM_dom"/>
</dbReference>
<reference evidence="9" key="1">
    <citation type="submission" date="2016-11" db="UniProtKB">
        <authorList>
            <consortium name="WormBaseParasite"/>
        </authorList>
    </citation>
    <scope>IDENTIFICATION</scope>
</reference>
<feature type="compositionally biased region" description="Low complexity" evidence="5">
    <location>
        <begin position="517"/>
        <end position="530"/>
    </location>
</feature>